<evidence type="ECO:0000313" key="3">
    <source>
        <dbReference type="Proteomes" id="UP001333110"/>
    </source>
</evidence>
<dbReference type="InterPro" id="IPR043128">
    <property type="entry name" value="Rev_trsase/Diguanyl_cyclase"/>
</dbReference>
<gene>
    <name evidence="2" type="ORF">QYF61_011172</name>
</gene>
<dbReference type="PANTHER" id="PTHR33064">
    <property type="entry name" value="POL PROTEIN"/>
    <property type="match status" value="1"/>
</dbReference>
<evidence type="ECO:0008006" key="4">
    <source>
        <dbReference type="Google" id="ProtNLM"/>
    </source>
</evidence>
<dbReference type="EMBL" id="JAUNZN010000004">
    <property type="protein sequence ID" value="KAK4822187.1"/>
    <property type="molecule type" value="Genomic_DNA"/>
</dbReference>
<sequence>MTKKKQWKQKSTHLVRDEEASPKREQEKESEEAAYSAAEQSQEQEEEETEIVNGTETTRSLSLTPREYKALVDTSAQCTLIPSDYKGAESICVSGVTGGSQELSVLEAETALEQGEAPEHLQNIDDIIVWGNTAEAVFEKGKKIVQIFLKAGFAIKQSKVKGPAQEIQFLGIKWQDGRRQIPMDVITKITATSPPTSKKETQAFLGVVGFWRMHIPNYSLIISPLYQVTQKKNDFEWGPEQQQAVEQIRWEIVCAVALGPSLDRTRCEKHALHLRDNRPTWSF</sequence>
<keyword evidence="3" id="KW-1185">Reference proteome</keyword>
<feature type="compositionally biased region" description="Basic and acidic residues" evidence="1">
    <location>
        <begin position="14"/>
        <end position="27"/>
    </location>
</feature>
<dbReference type="PANTHER" id="PTHR33064:SF29">
    <property type="entry name" value="PEPTIDASE A2 DOMAIN-CONTAINING PROTEIN-RELATED"/>
    <property type="match status" value="1"/>
</dbReference>
<proteinExistence type="predicted"/>
<feature type="compositionally biased region" description="Basic residues" evidence="1">
    <location>
        <begin position="1"/>
        <end position="13"/>
    </location>
</feature>
<name>A0AAN7NTI4_MYCAM</name>
<dbReference type="AlphaFoldDB" id="A0AAN7NTI4"/>
<dbReference type="Proteomes" id="UP001333110">
    <property type="component" value="Unassembled WGS sequence"/>
</dbReference>
<feature type="region of interest" description="Disordered" evidence="1">
    <location>
        <begin position="1"/>
        <end position="60"/>
    </location>
</feature>
<dbReference type="Gene3D" id="3.30.70.270">
    <property type="match status" value="2"/>
</dbReference>
<protein>
    <recommendedName>
        <fullName evidence="4">Reverse transcriptase/retrotransposon-derived protein RNase H-like domain-containing protein</fullName>
    </recommendedName>
</protein>
<evidence type="ECO:0000313" key="2">
    <source>
        <dbReference type="EMBL" id="KAK4822187.1"/>
    </source>
</evidence>
<evidence type="ECO:0000256" key="1">
    <source>
        <dbReference type="SAM" id="MobiDB-lite"/>
    </source>
</evidence>
<dbReference type="InterPro" id="IPR051320">
    <property type="entry name" value="Viral_Replic_Matur_Polypro"/>
</dbReference>
<reference evidence="2 3" key="1">
    <citation type="journal article" date="2023" name="J. Hered.">
        <title>Chromosome-level genome of the wood stork (Mycteria americana) provides insight into avian chromosome evolution.</title>
        <authorList>
            <person name="Flamio R. Jr."/>
            <person name="Ramstad K.M."/>
        </authorList>
    </citation>
    <scope>NUCLEOTIDE SEQUENCE [LARGE SCALE GENOMIC DNA]</scope>
    <source>
        <strain evidence="2">JAX WOST 10</strain>
    </source>
</reference>
<accession>A0AAN7NTI4</accession>
<dbReference type="SUPFAM" id="SSF56672">
    <property type="entry name" value="DNA/RNA polymerases"/>
    <property type="match status" value="1"/>
</dbReference>
<organism evidence="2 3">
    <name type="scientific">Mycteria americana</name>
    <name type="common">Wood stork</name>
    <dbReference type="NCBI Taxonomy" id="33587"/>
    <lineage>
        <taxon>Eukaryota</taxon>
        <taxon>Metazoa</taxon>
        <taxon>Chordata</taxon>
        <taxon>Craniata</taxon>
        <taxon>Vertebrata</taxon>
        <taxon>Euteleostomi</taxon>
        <taxon>Archelosauria</taxon>
        <taxon>Archosauria</taxon>
        <taxon>Dinosauria</taxon>
        <taxon>Saurischia</taxon>
        <taxon>Theropoda</taxon>
        <taxon>Coelurosauria</taxon>
        <taxon>Aves</taxon>
        <taxon>Neognathae</taxon>
        <taxon>Neoaves</taxon>
        <taxon>Aequornithes</taxon>
        <taxon>Ciconiiformes</taxon>
        <taxon>Ciconiidae</taxon>
        <taxon>Mycteria</taxon>
    </lineage>
</organism>
<dbReference type="InterPro" id="IPR043502">
    <property type="entry name" value="DNA/RNA_pol_sf"/>
</dbReference>
<comment type="caution">
    <text evidence="2">The sequence shown here is derived from an EMBL/GenBank/DDBJ whole genome shotgun (WGS) entry which is preliminary data.</text>
</comment>